<dbReference type="PANTHER" id="PTHR23504">
    <property type="entry name" value="MAJOR FACILITATOR SUPERFAMILY DOMAIN-CONTAINING PROTEIN 10"/>
    <property type="match status" value="1"/>
</dbReference>
<evidence type="ECO:0000259" key="8">
    <source>
        <dbReference type="PROSITE" id="PS50850"/>
    </source>
</evidence>
<dbReference type="Proteomes" id="UP000245938">
    <property type="component" value="Unassembled WGS sequence"/>
</dbReference>
<feature type="transmembrane region" description="Helical" evidence="7">
    <location>
        <begin position="31"/>
        <end position="50"/>
    </location>
</feature>
<gene>
    <name evidence="9" type="ORF">DEX24_00190</name>
</gene>
<proteinExistence type="inferred from homology"/>
<evidence type="ECO:0000256" key="4">
    <source>
        <dbReference type="ARBA" id="ARBA00022692"/>
    </source>
</evidence>
<name>A0A2U3ARE9_9BACL</name>
<reference evidence="9 10" key="1">
    <citation type="submission" date="2018-05" db="EMBL/GenBank/DDBJ databases">
        <title>Kurthia sibirica genome sequence.</title>
        <authorList>
            <person name="Maclea K.S."/>
            <person name="Goen A.E."/>
        </authorList>
    </citation>
    <scope>NUCLEOTIDE SEQUENCE [LARGE SCALE GENOMIC DNA]</scope>
    <source>
        <strain evidence="9 10">ATCC 49154</strain>
    </source>
</reference>
<dbReference type="InterPro" id="IPR020846">
    <property type="entry name" value="MFS_dom"/>
</dbReference>
<protein>
    <submittedName>
        <fullName evidence="9">MFS transporter</fullName>
    </submittedName>
</protein>
<dbReference type="InterPro" id="IPR005829">
    <property type="entry name" value="Sugar_transporter_CS"/>
</dbReference>
<feature type="transmembrane region" description="Helical" evidence="7">
    <location>
        <begin position="267"/>
        <end position="297"/>
    </location>
</feature>
<keyword evidence="4 7" id="KW-0812">Transmembrane</keyword>
<dbReference type="OrthoDB" id="9793283at2"/>
<keyword evidence="6 7" id="KW-0472">Membrane</keyword>
<organism evidence="9 10">
    <name type="scientific">Kurthia sibirica</name>
    <dbReference type="NCBI Taxonomy" id="202750"/>
    <lineage>
        <taxon>Bacteria</taxon>
        <taxon>Bacillati</taxon>
        <taxon>Bacillota</taxon>
        <taxon>Bacilli</taxon>
        <taxon>Bacillales</taxon>
        <taxon>Caryophanaceae</taxon>
        <taxon>Kurthia</taxon>
    </lineage>
</organism>
<feature type="transmembrane region" description="Helical" evidence="7">
    <location>
        <begin position="5"/>
        <end position="25"/>
    </location>
</feature>
<feature type="domain" description="Major facilitator superfamily (MFS) profile" evidence="8">
    <location>
        <begin position="1"/>
        <end position="376"/>
    </location>
</feature>
<dbReference type="EMBL" id="QFVR01000001">
    <property type="protein sequence ID" value="PWI27035.1"/>
    <property type="molecule type" value="Genomic_DNA"/>
</dbReference>
<feature type="transmembrane region" description="Helical" evidence="7">
    <location>
        <begin position="120"/>
        <end position="143"/>
    </location>
</feature>
<feature type="transmembrane region" description="Helical" evidence="7">
    <location>
        <begin position="86"/>
        <end position="108"/>
    </location>
</feature>
<dbReference type="GO" id="GO:0005886">
    <property type="term" value="C:plasma membrane"/>
    <property type="evidence" value="ECO:0007669"/>
    <property type="project" value="UniProtKB-SubCell"/>
</dbReference>
<dbReference type="InterPro" id="IPR011701">
    <property type="entry name" value="MFS"/>
</dbReference>
<evidence type="ECO:0000313" key="10">
    <source>
        <dbReference type="Proteomes" id="UP000245938"/>
    </source>
</evidence>
<dbReference type="InterPro" id="IPR001958">
    <property type="entry name" value="Tet-R_TetA/multi-R_MdtG-like"/>
</dbReference>
<dbReference type="PROSITE" id="PS00216">
    <property type="entry name" value="SUGAR_TRANSPORT_1"/>
    <property type="match status" value="1"/>
</dbReference>
<evidence type="ECO:0000256" key="3">
    <source>
        <dbReference type="ARBA" id="ARBA00022448"/>
    </source>
</evidence>
<comment type="caution">
    <text evidence="9">The sequence shown here is derived from an EMBL/GenBank/DDBJ whole genome shotgun (WGS) entry which is preliminary data.</text>
</comment>
<dbReference type="Gene3D" id="1.20.1250.20">
    <property type="entry name" value="MFS general substrate transporter like domains"/>
    <property type="match status" value="1"/>
</dbReference>
<keyword evidence="10" id="KW-1185">Reference proteome</keyword>
<evidence type="ECO:0000256" key="7">
    <source>
        <dbReference type="SAM" id="Phobius"/>
    </source>
</evidence>
<evidence type="ECO:0000256" key="2">
    <source>
        <dbReference type="ARBA" id="ARBA00007520"/>
    </source>
</evidence>
<dbReference type="InterPro" id="IPR036259">
    <property type="entry name" value="MFS_trans_sf"/>
</dbReference>
<feature type="transmembrane region" description="Helical" evidence="7">
    <location>
        <begin position="235"/>
        <end position="255"/>
    </location>
</feature>
<feature type="transmembrane region" description="Helical" evidence="7">
    <location>
        <begin position="62"/>
        <end position="80"/>
    </location>
</feature>
<dbReference type="AlphaFoldDB" id="A0A2U3ARE9"/>
<keyword evidence="3" id="KW-0813">Transport</keyword>
<evidence type="ECO:0000313" key="9">
    <source>
        <dbReference type="EMBL" id="PWI27035.1"/>
    </source>
</evidence>
<dbReference type="PROSITE" id="PS50850">
    <property type="entry name" value="MFS"/>
    <property type="match status" value="1"/>
</dbReference>
<feature type="transmembrane region" description="Helical" evidence="7">
    <location>
        <begin position="193"/>
        <end position="215"/>
    </location>
</feature>
<accession>A0A2U3ARE9</accession>
<evidence type="ECO:0000256" key="6">
    <source>
        <dbReference type="ARBA" id="ARBA00023136"/>
    </source>
</evidence>
<evidence type="ECO:0000256" key="1">
    <source>
        <dbReference type="ARBA" id="ARBA00004651"/>
    </source>
</evidence>
<keyword evidence="5 7" id="KW-1133">Transmembrane helix</keyword>
<dbReference type="CDD" id="cd17325">
    <property type="entry name" value="MFS_MdtG_SLC18_like"/>
    <property type="match status" value="1"/>
</dbReference>
<dbReference type="PANTHER" id="PTHR23504:SF115">
    <property type="entry name" value="MULTIDRUG RESISTANCE PROTEIN 2"/>
    <property type="match status" value="1"/>
</dbReference>
<dbReference type="PRINTS" id="PR01035">
    <property type="entry name" value="TCRTETA"/>
</dbReference>
<comment type="similarity">
    <text evidence="2">Belongs to the major facilitator superfamily. TCR/Tet family.</text>
</comment>
<evidence type="ECO:0000256" key="5">
    <source>
        <dbReference type="ARBA" id="ARBA00022989"/>
    </source>
</evidence>
<sequence>MFIMFISMSGIGLIIPIMPTYLKGFGGEGTVLGFLIASIALAQFIFSPLAGTMSDRYGRKNLIIIGLIINGIFMTMFGLANHLYELYIFRFLTGVGSAFITPPVMAYVADITTGKERGKAMGLIGAAISFGFMIGPGIGGLLSNVNMHFPFFAAGGAAIVAAILTVFLLPATKPVLVQEKGIGSGNIIRDMKTSFSTSYFVLLVVVFIFTFGIANFQSSMSMFLTYKFSYSPNEIALILTAGGFAGVIVQSLLLAKLFKKFGEMRIILFSLIIAAIFTVLMVFVSGFFLILVVATIFQTATTLIRPAVNTLISYSAGKEQGFASGMNNSYMSLGNMIGPAIAGTLFDIAMPIPFLLGGVVLIFCFVITYIWSKKSPITTAS</sequence>
<dbReference type="SUPFAM" id="SSF103473">
    <property type="entry name" value="MFS general substrate transporter"/>
    <property type="match status" value="1"/>
</dbReference>
<feature type="transmembrane region" description="Helical" evidence="7">
    <location>
        <begin position="348"/>
        <end position="371"/>
    </location>
</feature>
<comment type="subcellular location">
    <subcellularLocation>
        <location evidence="1">Cell membrane</location>
        <topology evidence="1">Multi-pass membrane protein</topology>
    </subcellularLocation>
</comment>
<dbReference type="Pfam" id="PF07690">
    <property type="entry name" value="MFS_1"/>
    <property type="match status" value="2"/>
</dbReference>
<dbReference type="GO" id="GO:0022857">
    <property type="term" value="F:transmembrane transporter activity"/>
    <property type="evidence" value="ECO:0007669"/>
    <property type="project" value="InterPro"/>
</dbReference>
<feature type="transmembrane region" description="Helical" evidence="7">
    <location>
        <begin position="149"/>
        <end position="172"/>
    </location>
</feature>